<organism evidence="1 2">
    <name type="scientific">Dactylosporangium vinaceum</name>
    <dbReference type="NCBI Taxonomy" id="53362"/>
    <lineage>
        <taxon>Bacteria</taxon>
        <taxon>Bacillati</taxon>
        <taxon>Actinomycetota</taxon>
        <taxon>Actinomycetes</taxon>
        <taxon>Micromonosporales</taxon>
        <taxon>Micromonosporaceae</taxon>
        <taxon>Dactylosporangium</taxon>
    </lineage>
</organism>
<reference evidence="1 2" key="1">
    <citation type="submission" date="2024-09" db="EMBL/GenBank/DDBJ databases">
        <authorList>
            <person name="Sun Q."/>
            <person name="Mori K."/>
        </authorList>
    </citation>
    <scope>NUCLEOTIDE SEQUENCE [LARGE SCALE GENOMIC DNA]</scope>
    <source>
        <strain evidence="1 2">JCM 3307</strain>
    </source>
</reference>
<evidence type="ECO:0000313" key="1">
    <source>
        <dbReference type="EMBL" id="MFB9445026.1"/>
    </source>
</evidence>
<accession>A0ABV5M871</accession>
<dbReference type="RefSeq" id="WP_223095220.1">
    <property type="nucleotide sequence ID" value="NZ_CP061913.1"/>
</dbReference>
<dbReference type="EMBL" id="JBHMCA010000035">
    <property type="protein sequence ID" value="MFB9445026.1"/>
    <property type="molecule type" value="Genomic_DNA"/>
</dbReference>
<keyword evidence="2" id="KW-1185">Reference proteome</keyword>
<dbReference type="Proteomes" id="UP001589608">
    <property type="component" value="Unassembled WGS sequence"/>
</dbReference>
<sequence>MTTQRLPQEAFAGIASGYGDAAAMAVLAAGQLAKRKALIAMVLRAAHPTPLAEPLRAATELITRAEELAEPAVAGILALPHLDAWATLCLHRLADGAADADLLEHLNGYAAAAAIAAGLDFELVLPTVDGAATIPGLGSAAGLGPGPARVVSRGGTVSVTGAGGTAVEPGGPGWRPRRSAPLPGWTLAIEDLDPYRNCYQWQPLTYLSEARARHFEKLLADAWQLIEADHPRHAEGIRHSISAVVPLATPDNGTMISAASRHAAGAIAVSIPDTAAELALLLIHEYMHAKLGALLDLVDLHDRPRTGSPGFHAPWRLDPRPTGALLQGVYAHTGVTDYWRMRRHSPDADTRRASAQFAYWRAMNRVAIEALIGSGELTEAGAQFSAILRATLERWDAERIAPDIAARTQLFVAAQTTRWLLINAHARADEIEKLLRFLRFGTPPGSLAERGTIAAGPTRGPADAPGLLAELHQWLDGHTEPVGSNGPDPLTPGVMLLNDDLAGAERACLARLDADAADDDAWIGLAVARTRAADRDGHRDLVTRLLTTRPELLRAAVSAAQREGNTIAASELVKRR</sequence>
<dbReference type="NCBIfam" id="TIGR04267">
    <property type="entry name" value="mod_HExxH"/>
    <property type="match status" value="1"/>
</dbReference>
<gene>
    <name evidence="1" type="ORF">ACFFTR_18280</name>
</gene>
<comment type="caution">
    <text evidence="1">The sequence shown here is derived from an EMBL/GenBank/DDBJ whole genome shotgun (WGS) entry which is preliminary data.</text>
</comment>
<protein>
    <submittedName>
        <fullName evidence="1">HEXXH motif domain-containing protein</fullName>
    </submittedName>
</protein>
<name>A0ABV5M871_9ACTN</name>
<dbReference type="InterPro" id="IPR026337">
    <property type="entry name" value="AKG_HExxH"/>
</dbReference>
<proteinExistence type="predicted"/>
<evidence type="ECO:0000313" key="2">
    <source>
        <dbReference type="Proteomes" id="UP001589608"/>
    </source>
</evidence>